<proteinExistence type="predicted"/>
<protein>
    <submittedName>
        <fullName evidence="1">Uncharacterized protein</fullName>
    </submittedName>
</protein>
<evidence type="ECO:0000313" key="2">
    <source>
        <dbReference type="Proteomes" id="UP000656813"/>
    </source>
</evidence>
<sequence>MSKIQLECMNDRCKAIIDAGKHNIDGLNCPICDGPIFPKPFNETVNHIEYKRGKSRYEYLREYVYQRFGSYYDFLPPDEFRSFVDNLLFNPPKLSRVRYGCLSCGHTENVQATKQDYSEVRVCPKCNGAFVDVWKINKYKSHNNNNNNNKPKQPLLKITLEDINAVPKVFYNGEEITDLVHVGIDWNTNTESFSPTHIKIKHADYDKPPNTKVIEHNPPEEIINVYDNKGNAVYRFLK</sequence>
<accession>A0A8J2ZWN8</accession>
<reference evidence="1" key="2">
    <citation type="submission" date="2020-09" db="EMBL/GenBank/DDBJ databases">
        <authorList>
            <person name="Sun Q."/>
            <person name="Zhou Y."/>
        </authorList>
    </citation>
    <scope>NUCLEOTIDE SEQUENCE</scope>
    <source>
        <strain evidence="1">CGMCC 1.12777</strain>
    </source>
</reference>
<dbReference type="Proteomes" id="UP000656813">
    <property type="component" value="Unassembled WGS sequence"/>
</dbReference>
<dbReference type="RefSeq" id="WP_229745577.1">
    <property type="nucleotide sequence ID" value="NZ_BMFV01000018.1"/>
</dbReference>
<dbReference type="AlphaFoldDB" id="A0A8J2ZWN8"/>
<evidence type="ECO:0000313" key="1">
    <source>
        <dbReference type="EMBL" id="GGH83596.1"/>
    </source>
</evidence>
<name>A0A8J2ZWN8_9BACL</name>
<dbReference type="EMBL" id="BMFV01000018">
    <property type="protein sequence ID" value="GGH83596.1"/>
    <property type="molecule type" value="Genomic_DNA"/>
</dbReference>
<keyword evidence="2" id="KW-1185">Reference proteome</keyword>
<comment type="caution">
    <text evidence="1">The sequence shown here is derived from an EMBL/GenBank/DDBJ whole genome shotgun (WGS) entry which is preliminary data.</text>
</comment>
<gene>
    <name evidence="1" type="ORF">GCM10007096_24710</name>
</gene>
<organism evidence="1 2">
    <name type="scientific">Pullulanibacillus pueri</name>
    <dbReference type="NCBI Taxonomy" id="1437324"/>
    <lineage>
        <taxon>Bacteria</taxon>
        <taxon>Bacillati</taxon>
        <taxon>Bacillota</taxon>
        <taxon>Bacilli</taxon>
        <taxon>Bacillales</taxon>
        <taxon>Sporolactobacillaceae</taxon>
        <taxon>Pullulanibacillus</taxon>
    </lineage>
</organism>
<reference evidence="1" key="1">
    <citation type="journal article" date="2014" name="Int. J. Syst. Evol. Microbiol.">
        <title>Complete genome sequence of Corynebacterium casei LMG S-19264T (=DSM 44701T), isolated from a smear-ripened cheese.</title>
        <authorList>
            <consortium name="US DOE Joint Genome Institute (JGI-PGF)"/>
            <person name="Walter F."/>
            <person name="Albersmeier A."/>
            <person name="Kalinowski J."/>
            <person name="Ruckert C."/>
        </authorList>
    </citation>
    <scope>NUCLEOTIDE SEQUENCE</scope>
    <source>
        <strain evidence="1">CGMCC 1.12777</strain>
    </source>
</reference>